<name>A0A6A2X8Y9_HIBSY</name>
<dbReference type="InterPro" id="IPR036869">
    <property type="entry name" value="J_dom_sf"/>
</dbReference>
<reference evidence="2" key="1">
    <citation type="submission" date="2019-09" db="EMBL/GenBank/DDBJ databases">
        <title>Draft genome information of white flower Hibiscus syriacus.</title>
        <authorList>
            <person name="Kim Y.-M."/>
        </authorList>
    </citation>
    <scope>NUCLEOTIDE SEQUENCE [LARGE SCALE GENOMIC DNA]</scope>
    <source>
        <strain evidence="2">YM2019G1</strain>
    </source>
</reference>
<dbReference type="EMBL" id="VEPZ02001669">
    <property type="protein sequence ID" value="KAE8663685.1"/>
    <property type="molecule type" value="Genomic_DNA"/>
</dbReference>
<dbReference type="SUPFAM" id="SSF46565">
    <property type="entry name" value="Chaperone J-domain"/>
    <property type="match status" value="1"/>
</dbReference>
<dbReference type="Gene3D" id="1.10.287.110">
    <property type="entry name" value="DnaJ domain"/>
    <property type="match status" value="1"/>
</dbReference>
<proteinExistence type="predicted"/>
<evidence type="ECO:0000313" key="2">
    <source>
        <dbReference type="EMBL" id="KAE8663685.1"/>
    </source>
</evidence>
<gene>
    <name evidence="2" type="ORF">F3Y22_tig00112925pilonHSYRG00230</name>
</gene>
<dbReference type="InterPro" id="IPR001623">
    <property type="entry name" value="DnaJ_domain"/>
</dbReference>
<evidence type="ECO:0000259" key="1">
    <source>
        <dbReference type="PROSITE" id="PS50076"/>
    </source>
</evidence>
<feature type="domain" description="J" evidence="1">
    <location>
        <begin position="42"/>
        <end position="102"/>
    </location>
</feature>
<protein>
    <submittedName>
        <fullName evidence="2">Slufate transporter 2,1</fullName>
    </submittedName>
</protein>
<dbReference type="CDD" id="cd06257">
    <property type="entry name" value="DnaJ"/>
    <property type="match status" value="1"/>
</dbReference>
<sequence>MEISMNTSKLTMVGIRQQPYKVQVISCRQRADNLCMPRGNARFYQVLRLDQAENVGLDEIKKAYRSLVLRYHPDVCPSSKTNPQSDFSSSNWLTRRFPIPFLVKCMIMSWVLGIV</sequence>
<accession>A0A6A2X8Y9</accession>
<dbReference type="GO" id="GO:0009507">
    <property type="term" value="C:chloroplast"/>
    <property type="evidence" value="ECO:0007669"/>
    <property type="project" value="TreeGrafter"/>
</dbReference>
<dbReference type="InterPro" id="IPR053232">
    <property type="entry name" value="DnaJ_C/III_chloroplastic"/>
</dbReference>
<dbReference type="Pfam" id="PF00226">
    <property type="entry name" value="DnaJ"/>
    <property type="match status" value="1"/>
</dbReference>
<dbReference type="PANTHER" id="PTHR45090">
    <property type="entry name" value="CHAPERONE PROTEIN DNAJ 20 CHLOROPLASTIC"/>
    <property type="match status" value="1"/>
</dbReference>
<dbReference type="PROSITE" id="PS50076">
    <property type="entry name" value="DNAJ_2"/>
    <property type="match status" value="1"/>
</dbReference>
<dbReference type="AlphaFoldDB" id="A0A6A2X8Y9"/>
<comment type="caution">
    <text evidence="2">The sequence shown here is derived from an EMBL/GenBank/DDBJ whole genome shotgun (WGS) entry which is preliminary data.</text>
</comment>
<organism evidence="2 3">
    <name type="scientific">Hibiscus syriacus</name>
    <name type="common">Rose of Sharon</name>
    <dbReference type="NCBI Taxonomy" id="106335"/>
    <lineage>
        <taxon>Eukaryota</taxon>
        <taxon>Viridiplantae</taxon>
        <taxon>Streptophyta</taxon>
        <taxon>Embryophyta</taxon>
        <taxon>Tracheophyta</taxon>
        <taxon>Spermatophyta</taxon>
        <taxon>Magnoliopsida</taxon>
        <taxon>eudicotyledons</taxon>
        <taxon>Gunneridae</taxon>
        <taxon>Pentapetalae</taxon>
        <taxon>rosids</taxon>
        <taxon>malvids</taxon>
        <taxon>Malvales</taxon>
        <taxon>Malvaceae</taxon>
        <taxon>Malvoideae</taxon>
        <taxon>Hibiscus</taxon>
    </lineage>
</organism>
<dbReference type="PANTHER" id="PTHR45090:SF3">
    <property type="entry name" value="OS09G0368800 PROTEIN"/>
    <property type="match status" value="1"/>
</dbReference>
<dbReference type="Proteomes" id="UP000436088">
    <property type="component" value="Unassembled WGS sequence"/>
</dbReference>
<evidence type="ECO:0000313" key="3">
    <source>
        <dbReference type="Proteomes" id="UP000436088"/>
    </source>
</evidence>
<keyword evidence="3" id="KW-1185">Reference proteome</keyword>